<keyword evidence="6 7" id="KW-0472">Membrane</keyword>
<feature type="transmembrane region" description="Helical" evidence="7">
    <location>
        <begin position="351"/>
        <end position="375"/>
    </location>
</feature>
<keyword evidence="10" id="KW-1185">Reference proteome</keyword>
<feature type="domain" description="Major facilitator superfamily (MFS) profile" evidence="8">
    <location>
        <begin position="22"/>
        <end position="404"/>
    </location>
</feature>
<dbReference type="InterPro" id="IPR020846">
    <property type="entry name" value="MFS_dom"/>
</dbReference>
<sequence>MEEASDKPGSGYGSQKGKLDPQLYILSFSKLFKDLGTGMLAFLIPLYIVDLNTSFFADTPVVVKAGIVATVFGLSNALSQPFMGRLSDRLDRRKIFIVAGMVGFTILSFIYARTTEFEYVVLFRFIQGITVGATVPAIVATVTYLSTSQTRGRAIGIYSSLRGFGFGTGSILGGIIVNYYDFSSAFYVCALLGLISTFLITFFVRDARDPSVKKSNVTISSANGIQFRILALAMFMMMVGIMIIFAFLPEYRVRLDASELSLSIAVSAYVISRVLFQTPMGVISDSMGRKSMVALGLLINVPIVVGLGYVDSIIQLIILRAFQGIAMAAVETPVMALAVELTGGSAVGSRVSTITASQAAGMALGPLIGGVLAGYVSFRTPFYICGILILLSFVLVLAVIQEPESSSD</sequence>
<feature type="transmembrane region" description="Helical" evidence="7">
    <location>
        <begin position="31"/>
        <end position="49"/>
    </location>
</feature>
<evidence type="ECO:0000256" key="1">
    <source>
        <dbReference type="ARBA" id="ARBA00004651"/>
    </source>
</evidence>
<evidence type="ECO:0000256" key="4">
    <source>
        <dbReference type="ARBA" id="ARBA00022692"/>
    </source>
</evidence>
<dbReference type="OrthoDB" id="117970at2157"/>
<feature type="transmembrane region" description="Helical" evidence="7">
    <location>
        <begin position="125"/>
        <end position="145"/>
    </location>
</feature>
<evidence type="ECO:0000313" key="9">
    <source>
        <dbReference type="EMBL" id="QLC49590.1"/>
    </source>
</evidence>
<feature type="transmembrane region" description="Helical" evidence="7">
    <location>
        <begin position="316"/>
        <end position="339"/>
    </location>
</feature>
<dbReference type="AlphaFoldDB" id="A0A7D5J8B2"/>
<dbReference type="PANTHER" id="PTHR43414:SF6">
    <property type="entry name" value="MULTIDRUG RESISTANCE PROTEIN MDTG"/>
    <property type="match status" value="1"/>
</dbReference>
<keyword evidence="4 7" id="KW-0812">Transmembrane</keyword>
<dbReference type="PROSITE" id="PS00216">
    <property type="entry name" value="SUGAR_TRANSPORT_1"/>
    <property type="match status" value="1"/>
</dbReference>
<dbReference type="PANTHER" id="PTHR43414">
    <property type="entry name" value="MULTIDRUG RESISTANCE PROTEIN MDTG"/>
    <property type="match status" value="1"/>
</dbReference>
<evidence type="ECO:0000259" key="8">
    <source>
        <dbReference type="PROSITE" id="PS50850"/>
    </source>
</evidence>
<keyword evidence="2" id="KW-0813">Transport</keyword>
<feature type="transmembrane region" description="Helical" evidence="7">
    <location>
        <begin position="225"/>
        <end position="248"/>
    </location>
</feature>
<dbReference type="EMBL" id="CP058215">
    <property type="protein sequence ID" value="QLC49590.1"/>
    <property type="molecule type" value="Genomic_DNA"/>
</dbReference>
<dbReference type="GO" id="GO:0022857">
    <property type="term" value="F:transmembrane transporter activity"/>
    <property type="evidence" value="ECO:0007669"/>
    <property type="project" value="InterPro"/>
</dbReference>
<dbReference type="InterPro" id="IPR011701">
    <property type="entry name" value="MFS"/>
</dbReference>
<dbReference type="InterPro" id="IPR036259">
    <property type="entry name" value="MFS_trans_sf"/>
</dbReference>
<dbReference type="CDD" id="cd17325">
    <property type="entry name" value="MFS_MdtG_SLC18_like"/>
    <property type="match status" value="1"/>
</dbReference>
<reference evidence="9 10" key="1">
    <citation type="submission" date="2020-06" db="EMBL/GenBank/DDBJ databases">
        <title>Methanolobus halotolerans sp. nov., isolated from a saline lake Tus in Siberia.</title>
        <authorList>
            <person name="Shen Y."/>
            <person name="Chen S.-C."/>
            <person name="Lai M.-C."/>
            <person name="Huang H.-H."/>
            <person name="Chiu H.-H."/>
            <person name="Tang S.-L."/>
            <person name="Rogozin D.Y."/>
            <person name="Degermendzhy A.G."/>
        </authorList>
    </citation>
    <scope>NUCLEOTIDE SEQUENCE [LARGE SCALE GENOMIC DNA]</scope>
    <source>
        <strain evidence="9 10">DSM 21339</strain>
    </source>
</reference>
<dbReference type="InterPro" id="IPR005829">
    <property type="entry name" value="Sugar_transporter_CS"/>
</dbReference>
<evidence type="ECO:0000256" key="3">
    <source>
        <dbReference type="ARBA" id="ARBA00022475"/>
    </source>
</evidence>
<evidence type="ECO:0000256" key="5">
    <source>
        <dbReference type="ARBA" id="ARBA00022989"/>
    </source>
</evidence>
<dbReference type="KEGG" id="mzi:HWN40_04635"/>
<protein>
    <submittedName>
        <fullName evidence="9">MFS transporter</fullName>
    </submittedName>
</protein>
<dbReference type="Gene3D" id="1.20.1250.20">
    <property type="entry name" value="MFS general substrate transporter like domains"/>
    <property type="match status" value="2"/>
</dbReference>
<feature type="transmembrane region" description="Helical" evidence="7">
    <location>
        <begin position="185"/>
        <end position="204"/>
    </location>
</feature>
<dbReference type="Pfam" id="PF07690">
    <property type="entry name" value="MFS_1"/>
    <property type="match status" value="2"/>
</dbReference>
<keyword evidence="3" id="KW-1003">Cell membrane</keyword>
<feature type="transmembrane region" description="Helical" evidence="7">
    <location>
        <begin position="292"/>
        <end position="310"/>
    </location>
</feature>
<dbReference type="RefSeq" id="WP_176964646.1">
    <property type="nucleotide sequence ID" value="NZ_CP058215.1"/>
</dbReference>
<keyword evidence="5 7" id="KW-1133">Transmembrane helix</keyword>
<feature type="transmembrane region" description="Helical" evidence="7">
    <location>
        <begin position="95"/>
        <end position="113"/>
    </location>
</feature>
<accession>A0A7D5J8B2</accession>
<gene>
    <name evidence="9" type="ORF">HWN40_04635</name>
</gene>
<dbReference type="SUPFAM" id="SSF103473">
    <property type="entry name" value="MFS general substrate transporter"/>
    <property type="match status" value="2"/>
</dbReference>
<dbReference type="PROSITE" id="PS50850">
    <property type="entry name" value="MFS"/>
    <property type="match status" value="1"/>
</dbReference>
<dbReference type="GO" id="GO:0005886">
    <property type="term" value="C:plasma membrane"/>
    <property type="evidence" value="ECO:0007669"/>
    <property type="project" value="UniProtKB-SubCell"/>
</dbReference>
<name>A0A7D5J8B2_9EURY</name>
<dbReference type="GeneID" id="55820936"/>
<evidence type="ECO:0000256" key="7">
    <source>
        <dbReference type="SAM" id="Phobius"/>
    </source>
</evidence>
<comment type="subcellular location">
    <subcellularLocation>
        <location evidence="1">Cell membrane</location>
        <topology evidence="1">Multi-pass membrane protein</topology>
    </subcellularLocation>
</comment>
<evidence type="ECO:0000256" key="2">
    <source>
        <dbReference type="ARBA" id="ARBA00022448"/>
    </source>
</evidence>
<proteinExistence type="predicted"/>
<feature type="transmembrane region" description="Helical" evidence="7">
    <location>
        <begin position="157"/>
        <end position="179"/>
    </location>
</feature>
<evidence type="ECO:0000256" key="6">
    <source>
        <dbReference type="ARBA" id="ARBA00023136"/>
    </source>
</evidence>
<organism evidence="9 10">
    <name type="scientific">Methanolobus zinderi</name>
    <dbReference type="NCBI Taxonomy" id="536044"/>
    <lineage>
        <taxon>Archaea</taxon>
        <taxon>Methanobacteriati</taxon>
        <taxon>Methanobacteriota</taxon>
        <taxon>Stenosarchaea group</taxon>
        <taxon>Methanomicrobia</taxon>
        <taxon>Methanosarcinales</taxon>
        <taxon>Methanosarcinaceae</taxon>
        <taxon>Methanolobus</taxon>
    </lineage>
</organism>
<evidence type="ECO:0000313" key="10">
    <source>
        <dbReference type="Proteomes" id="UP000509594"/>
    </source>
</evidence>
<feature type="transmembrane region" description="Helical" evidence="7">
    <location>
        <begin position="381"/>
        <end position="400"/>
    </location>
</feature>
<dbReference type="Proteomes" id="UP000509594">
    <property type="component" value="Chromosome"/>
</dbReference>